<dbReference type="Proteomes" id="UP000070186">
    <property type="component" value="Unassembled WGS sequence"/>
</dbReference>
<reference evidence="2 3" key="1">
    <citation type="submission" date="2015-12" db="EMBL/GenBank/DDBJ databases">
        <title>Nitrous oxide reduction kinetics distinguish bacteria harboring typical versus atypical NosZ.</title>
        <authorList>
            <person name="Yoon S."/>
            <person name="Nissen S."/>
            <person name="Park D."/>
            <person name="Sanford R.A."/>
            <person name="Loeffler F.E."/>
        </authorList>
    </citation>
    <scope>NUCLEOTIDE SEQUENCE [LARGE SCALE GENOMIC DNA]</scope>
    <source>
        <strain evidence="2 3">ATCC BAA-841</strain>
    </source>
</reference>
<proteinExistence type="predicted"/>
<gene>
    <name evidence="2" type="ORF">AT959_05205</name>
</gene>
<accession>A0A133XLE7</accession>
<evidence type="ECO:0000256" key="1">
    <source>
        <dbReference type="SAM" id="MobiDB-lite"/>
    </source>
</evidence>
<dbReference type="EMBL" id="LODL01000010">
    <property type="protein sequence ID" value="KXB31751.1"/>
    <property type="molecule type" value="Genomic_DNA"/>
</dbReference>
<protein>
    <submittedName>
        <fullName evidence="2">Uncharacterized protein</fullName>
    </submittedName>
</protein>
<keyword evidence="3" id="KW-1185">Reference proteome</keyword>
<sequence>MATAQAHEAHHGHQPADSASSTAGQPLKPLAARFDLSNNKLRTEWYLWRDADAVETADLATGQNNIWERQGKNDYSYRRVFHRDQRVVEYTPGEIRTRNAEPDWVKLASVVSPELLDSLKRGPSRMQFGQRAVRYSGILNGQKIELWWLEQARLPARLQIIGPQQRMELSLKEIHTEAPATWPRATDERIASYGKIDASDFGDMESDPFVARVMQQDGHHHAH</sequence>
<organism evidence="2 3">
    <name type="scientific">Dechloromonas denitrificans</name>
    <dbReference type="NCBI Taxonomy" id="281362"/>
    <lineage>
        <taxon>Bacteria</taxon>
        <taxon>Pseudomonadati</taxon>
        <taxon>Pseudomonadota</taxon>
        <taxon>Betaproteobacteria</taxon>
        <taxon>Rhodocyclales</taxon>
        <taxon>Azonexaceae</taxon>
        <taxon>Dechloromonas</taxon>
    </lineage>
</organism>
<comment type="caution">
    <text evidence="2">The sequence shown here is derived from an EMBL/GenBank/DDBJ whole genome shotgun (WGS) entry which is preliminary data.</text>
</comment>
<feature type="region of interest" description="Disordered" evidence="1">
    <location>
        <begin position="1"/>
        <end position="25"/>
    </location>
</feature>
<name>A0A133XLE7_9RHOO</name>
<evidence type="ECO:0000313" key="2">
    <source>
        <dbReference type="EMBL" id="KXB31751.1"/>
    </source>
</evidence>
<evidence type="ECO:0000313" key="3">
    <source>
        <dbReference type="Proteomes" id="UP000070186"/>
    </source>
</evidence>
<dbReference type="AlphaFoldDB" id="A0A133XLE7"/>